<accession>A0A919NYZ9</accession>
<name>A0A919NYZ9_9CELL</name>
<evidence type="ECO:0000259" key="2">
    <source>
        <dbReference type="SMART" id="SM00900"/>
    </source>
</evidence>
<dbReference type="AlphaFoldDB" id="A0A919NYZ9"/>
<evidence type="ECO:0000256" key="1">
    <source>
        <dbReference type="SAM" id="MobiDB-lite"/>
    </source>
</evidence>
<dbReference type="SMART" id="SM00900">
    <property type="entry name" value="FMN_bind"/>
    <property type="match status" value="1"/>
</dbReference>
<evidence type="ECO:0000313" key="4">
    <source>
        <dbReference type="Proteomes" id="UP000632740"/>
    </source>
</evidence>
<dbReference type="Pfam" id="PF04205">
    <property type="entry name" value="FMN_bind"/>
    <property type="match status" value="1"/>
</dbReference>
<evidence type="ECO:0000313" key="3">
    <source>
        <dbReference type="EMBL" id="GIG20253.1"/>
    </source>
</evidence>
<dbReference type="RefSeq" id="WP_203749388.1">
    <property type="nucleotide sequence ID" value="NZ_BONK01000003.1"/>
</dbReference>
<dbReference type="Gene3D" id="3.90.1010.20">
    <property type="match status" value="1"/>
</dbReference>
<dbReference type="Proteomes" id="UP000632740">
    <property type="component" value="Unassembled WGS sequence"/>
</dbReference>
<proteinExistence type="predicted"/>
<sequence>MSTMRWRGTLIYTGTVAAIGAAGIARFVVAPDDATAAAGSGSVATDGGQGATGASSDASSGASTAGTGSSGTDAAGTGSDGTTDSGTVTVVGSVEPTRYGDVQVSVTFDGDRITDVQALQVPDRERRDQQISSMSVPVLAQEVLDAQSAQVDTVSGATYTSEGYLASVQSAIDQRG</sequence>
<dbReference type="EMBL" id="BONK01000003">
    <property type="protein sequence ID" value="GIG20253.1"/>
    <property type="molecule type" value="Genomic_DNA"/>
</dbReference>
<dbReference type="GO" id="GO:0016020">
    <property type="term" value="C:membrane"/>
    <property type="evidence" value="ECO:0007669"/>
    <property type="project" value="InterPro"/>
</dbReference>
<comment type="caution">
    <text evidence="3">The sequence shown here is derived from an EMBL/GenBank/DDBJ whole genome shotgun (WGS) entry which is preliminary data.</text>
</comment>
<gene>
    <name evidence="3" type="ORF">Cch01nite_09770</name>
</gene>
<feature type="region of interest" description="Disordered" evidence="1">
    <location>
        <begin position="37"/>
        <end position="94"/>
    </location>
</feature>
<dbReference type="GO" id="GO:0010181">
    <property type="term" value="F:FMN binding"/>
    <property type="evidence" value="ECO:0007669"/>
    <property type="project" value="InterPro"/>
</dbReference>
<keyword evidence="4" id="KW-1185">Reference proteome</keyword>
<feature type="domain" description="FMN-binding" evidence="2">
    <location>
        <begin position="98"/>
        <end position="175"/>
    </location>
</feature>
<reference evidence="3" key="1">
    <citation type="submission" date="2021-01" db="EMBL/GenBank/DDBJ databases">
        <title>Whole genome shotgun sequence of Cellulomonas chitinilytica NBRC 110799.</title>
        <authorList>
            <person name="Komaki H."/>
            <person name="Tamura T."/>
        </authorList>
    </citation>
    <scope>NUCLEOTIDE SEQUENCE</scope>
    <source>
        <strain evidence="3">NBRC 110799</strain>
    </source>
</reference>
<dbReference type="InterPro" id="IPR007329">
    <property type="entry name" value="FMN-bd"/>
</dbReference>
<protein>
    <recommendedName>
        <fullName evidence="2">FMN-binding domain-containing protein</fullName>
    </recommendedName>
</protein>
<organism evidence="3 4">
    <name type="scientific">Cellulomonas chitinilytica</name>
    <dbReference type="NCBI Taxonomy" id="398759"/>
    <lineage>
        <taxon>Bacteria</taxon>
        <taxon>Bacillati</taxon>
        <taxon>Actinomycetota</taxon>
        <taxon>Actinomycetes</taxon>
        <taxon>Micrococcales</taxon>
        <taxon>Cellulomonadaceae</taxon>
        <taxon>Cellulomonas</taxon>
    </lineage>
</organism>